<keyword evidence="2" id="KW-1185">Reference proteome</keyword>
<dbReference type="InterPro" id="IPR011748">
    <property type="entry name" value="Unchr_phage_tail-like"/>
</dbReference>
<reference evidence="1 2" key="1">
    <citation type="journal article" date="2013" name="Genome Announc.">
        <title>Draft Genome Sequence of the Cellulolytic, Mesophilic, Anaerobic Bacterium Clostridium termitidis Strain CT1112 (DSM 5398).</title>
        <authorList>
            <person name="Lal S."/>
            <person name="Ramachandran U."/>
            <person name="Zhang X."/>
            <person name="Munir R."/>
            <person name="Sparling R."/>
            <person name="Levin D.B."/>
        </authorList>
    </citation>
    <scope>NUCLEOTIDE SEQUENCE [LARGE SCALE GENOMIC DNA]</scope>
    <source>
        <strain evidence="1 2">CT1112</strain>
    </source>
</reference>
<protein>
    <submittedName>
        <fullName evidence="1">Phage tail protein</fullName>
    </submittedName>
</protein>
<evidence type="ECO:0000313" key="1">
    <source>
        <dbReference type="EMBL" id="EMS70769.1"/>
    </source>
</evidence>
<dbReference type="NCBIfam" id="TIGR02242">
    <property type="entry name" value="tail_TIGR02242"/>
    <property type="match status" value="1"/>
</dbReference>
<dbReference type="AlphaFoldDB" id="S0FNR3"/>
<name>S0FNR3_RUMCE</name>
<gene>
    <name evidence="1" type="ORF">CTER_3468</name>
</gene>
<comment type="caution">
    <text evidence="1">The sequence shown here is derived from an EMBL/GenBank/DDBJ whole genome shotgun (WGS) entry which is preliminary data.</text>
</comment>
<sequence>MSYEEYSKYTQYLPRIFQKGNTQTDDTYFLGRFLKAFEQILAGGTERQETFGIEELVDRFDKYLDPALAPPQFLQWLAEWVALELEDAAEFYGTEDKEQKDSLPTQLLPLEQTRSTINRDMISAIVQLYKKRGTCNGLLEYLQLYAGDETTISIDEFQETSRIGNSREIGRNTMVGSSSPCFFSVNAIIPAHSRSMLNNKVALMRRVIESEKPFYANYKLNVEIPSMRIGIYSKVGRDTLVGGMIED</sequence>
<dbReference type="STRING" id="1195236.CTER_3468"/>
<evidence type="ECO:0000313" key="2">
    <source>
        <dbReference type="Proteomes" id="UP000014155"/>
    </source>
</evidence>
<dbReference type="EMBL" id="AORV01000046">
    <property type="protein sequence ID" value="EMS70769.1"/>
    <property type="molecule type" value="Genomic_DNA"/>
</dbReference>
<organism evidence="1 2">
    <name type="scientific">Ruminiclostridium cellobioparum subsp. termitidis CT1112</name>
    <dbReference type="NCBI Taxonomy" id="1195236"/>
    <lineage>
        <taxon>Bacteria</taxon>
        <taxon>Bacillati</taxon>
        <taxon>Bacillota</taxon>
        <taxon>Clostridia</taxon>
        <taxon>Eubacteriales</taxon>
        <taxon>Oscillospiraceae</taxon>
        <taxon>Ruminiclostridium</taxon>
    </lineage>
</organism>
<dbReference type="RefSeq" id="WP_004627551.1">
    <property type="nucleotide sequence ID" value="NZ_AORV01000046.1"/>
</dbReference>
<dbReference type="Proteomes" id="UP000014155">
    <property type="component" value="Unassembled WGS sequence"/>
</dbReference>
<proteinExistence type="predicted"/>
<dbReference type="eggNOG" id="COG4385">
    <property type="taxonomic scope" value="Bacteria"/>
</dbReference>
<dbReference type="PATRIC" id="fig|1195236.3.peg.3689"/>
<accession>S0FNR3</accession>